<geneLocation type="plasmid" evidence="3">
    <name>pSI-1</name>
</geneLocation>
<reference evidence="3" key="2">
    <citation type="journal article" date="2008" name="Plasmid">
        <title>Comparative analysis of eight Arthrobacter plasmids.</title>
        <authorList>
            <person name="Jerke K."/>
            <person name="Nakatsu C.H."/>
            <person name="Beasley F."/>
            <person name="Konopka A."/>
        </authorList>
    </citation>
    <scope>NUCLEOTIDE SEQUENCE</scope>
    <source>
        <strain evidence="3">AK-1</strain>
        <plasmid evidence="3">pSI-1</plasmid>
    </source>
</reference>
<feature type="compositionally biased region" description="Basic and acidic residues" evidence="2">
    <location>
        <begin position="141"/>
        <end position="157"/>
    </location>
</feature>
<name>A6YFK9_9MICC</name>
<feature type="compositionally biased region" description="Low complexity" evidence="2">
    <location>
        <begin position="158"/>
        <end position="167"/>
    </location>
</feature>
<evidence type="ECO:0008006" key="4">
    <source>
        <dbReference type="Google" id="ProtNLM"/>
    </source>
</evidence>
<proteinExistence type="predicted"/>
<protein>
    <recommendedName>
        <fullName evidence="4">Colicin import membrane protein</fullName>
    </recommendedName>
</protein>
<keyword evidence="3" id="KW-0614">Plasmid</keyword>
<feature type="compositionally biased region" description="Polar residues" evidence="2">
    <location>
        <begin position="227"/>
        <end position="238"/>
    </location>
</feature>
<accession>A6YFK9</accession>
<dbReference type="AlphaFoldDB" id="A6YFK9"/>
<organism evidence="3">
    <name type="scientific">Arthrobacter sp. AK-1</name>
    <dbReference type="NCBI Taxonomy" id="415095"/>
    <lineage>
        <taxon>Bacteria</taxon>
        <taxon>Bacillati</taxon>
        <taxon>Actinomycetota</taxon>
        <taxon>Actinomycetes</taxon>
        <taxon>Micrococcales</taxon>
        <taxon>Micrococcaceae</taxon>
        <taxon>Arthrobacter</taxon>
    </lineage>
</organism>
<sequence length="252" mass="27178">MSEADGMDEAVDGAMRTGLMVAARIGEQLARMREEELRNIAAAEEQRARQLQERFDAQRAAARAQLAPTARDDWWDKATPGMIEQAHQTATAWKAYDPEAAQAAEHIRGQLQARYGIDVDNTGADESSVSAALAGVQQARSEAENERTKASAARTDEAVAAVAVAGANRQDTAAQKAQEQPGYDSPKRRQQLAESLEGKGDREAVNSRLLADKHQGTPATAAVAQKPSLSKTSKMTKQSGKEKILERGGLER</sequence>
<evidence type="ECO:0000256" key="1">
    <source>
        <dbReference type="SAM" id="Coils"/>
    </source>
</evidence>
<evidence type="ECO:0000313" key="3">
    <source>
        <dbReference type="EMBL" id="ABR67013.1"/>
    </source>
</evidence>
<evidence type="ECO:0000256" key="2">
    <source>
        <dbReference type="SAM" id="MobiDB-lite"/>
    </source>
</evidence>
<feature type="compositionally biased region" description="Basic and acidic residues" evidence="2">
    <location>
        <begin position="196"/>
        <end position="215"/>
    </location>
</feature>
<feature type="compositionally biased region" description="Polar residues" evidence="2">
    <location>
        <begin position="169"/>
        <end position="178"/>
    </location>
</feature>
<feature type="region of interest" description="Disordered" evidence="2">
    <location>
        <begin position="120"/>
        <end position="252"/>
    </location>
</feature>
<feature type="compositionally biased region" description="Basic and acidic residues" evidence="2">
    <location>
        <begin position="239"/>
        <end position="252"/>
    </location>
</feature>
<feature type="coiled-coil region" evidence="1">
    <location>
        <begin position="26"/>
        <end position="61"/>
    </location>
</feature>
<dbReference type="RefSeq" id="WP_012311545.1">
    <property type="nucleotide sequence ID" value="NC_010494.1"/>
</dbReference>
<reference evidence="3" key="1">
    <citation type="submission" date="2007-03" db="EMBL/GenBank/DDBJ databases">
        <authorList>
            <person name="Jerke K.H."/>
            <person name="Nakatsu C.H."/>
            <person name="Konopka A.E."/>
        </authorList>
    </citation>
    <scope>NUCLEOTIDE SEQUENCE</scope>
    <source>
        <strain evidence="3">AK-1</strain>
        <plasmid evidence="3">pSI-1</plasmid>
    </source>
</reference>
<dbReference type="EMBL" id="EF495211">
    <property type="protein sequence ID" value="ABR67013.1"/>
    <property type="molecule type" value="Genomic_DNA"/>
</dbReference>
<keyword evidence="1" id="KW-0175">Coiled coil</keyword>